<keyword evidence="9 16" id="KW-0028">Amino-acid biosynthesis</keyword>
<dbReference type="PROSITE" id="PS01316">
    <property type="entry name" value="ATP_P_PHORIBOSYLTR"/>
    <property type="match status" value="1"/>
</dbReference>
<feature type="domain" description="ATP phosphoribosyltransferase catalytic" evidence="17">
    <location>
        <begin position="67"/>
        <end position="223"/>
    </location>
</feature>
<dbReference type="GO" id="GO:0005737">
    <property type="term" value="C:cytoplasm"/>
    <property type="evidence" value="ECO:0007669"/>
    <property type="project" value="UniProtKB-SubCell"/>
</dbReference>
<dbReference type="InterPro" id="IPR018198">
    <property type="entry name" value="ATP_PRibTrfase_CS"/>
</dbReference>
<evidence type="ECO:0000256" key="7">
    <source>
        <dbReference type="ARBA" id="ARBA00020998"/>
    </source>
</evidence>
<dbReference type="EMBL" id="JACIDJ010000004">
    <property type="protein sequence ID" value="MBB3899216.1"/>
    <property type="molecule type" value="Genomic_DNA"/>
</dbReference>
<keyword evidence="13 16" id="KW-0067">ATP-binding</keyword>
<evidence type="ECO:0000256" key="14">
    <source>
        <dbReference type="ARBA" id="ARBA00023102"/>
    </source>
</evidence>
<evidence type="ECO:0000256" key="3">
    <source>
        <dbReference type="ARBA" id="ARBA00004667"/>
    </source>
</evidence>
<keyword evidence="10 16" id="KW-0328">Glycosyltransferase</keyword>
<dbReference type="Gene3D" id="3.40.190.10">
    <property type="entry name" value="Periplasmic binding protein-like II"/>
    <property type="match status" value="2"/>
</dbReference>
<keyword evidence="11 16" id="KW-0808">Transferase</keyword>
<keyword evidence="14 16" id="KW-0368">Histidine biosynthesis</keyword>
<dbReference type="CDD" id="cd13595">
    <property type="entry name" value="PBP2_HisGs"/>
    <property type="match status" value="1"/>
</dbReference>
<dbReference type="GO" id="GO:0005524">
    <property type="term" value="F:ATP binding"/>
    <property type="evidence" value="ECO:0007669"/>
    <property type="project" value="UniProtKB-KW"/>
</dbReference>
<dbReference type="GO" id="GO:0003879">
    <property type="term" value="F:ATP phosphoribosyltransferase activity"/>
    <property type="evidence" value="ECO:0007669"/>
    <property type="project" value="UniProtKB-UniRule"/>
</dbReference>
<evidence type="ECO:0000256" key="1">
    <source>
        <dbReference type="ARBA" id="ARBA00000915"/>
    </source>
</evidence>
<evidence type="ECO:0000256" key="4">
    <source>
        <dbReference type="ARBA" id="ARBA00009489"/>
    </source>
</evidence>
<evidence type="ECO:0000313" key="18">
    <source>
        <dbReference type="EMBL" id="MBB3899216.1"/>
    </source>
</evidence>
<comment type="caution">
    <text evidence="18">The sequence shown here is derived from an EMBL/GenBank/DDBJ whole genome shotgun (WGS) entry which is preliminary data.</text>
</comment>
<evidence type="ECO:0000256" key="16">
    <source>
        <dbReference type="HAMAP-Rule" id="MF_01018"/>
    </source>
</evidence>
<evidence type="ECO:0000256" key="9">
    <source>
        <dbReference type="ARBA" id="ARBA00022605"/>
    </source>
</evidence>
<reference evidence="18 19" key="1">
    <citation type="submission" date="2020-08" db="EMBL/GenBank/DDBJ databases">
        <title>Genomic Encyclopedia of Type Strains, Phase IV (KMG-IV): sequencing the most valuable type-strain genomes for metagenomic binning, comparative biology and taxonomic classification.</title>
        <authorList>
            <person name="Goeker M."/>
        </authorList>
    </citation>
    <scope>NUCLEOTIDE SEQUENCE [LARGE SCALE GENOMIC DNA]</scope>
    <source>
        <strain evidence="18 19">DSM 19979</strain>
    </source>
</reference>
<dbReference type="PANTHER" id="PTHR21403:SF8">
    <property type="entry name" value="ATP PHOSPHORIBOSYLTRANSFERASE"/>
    <property type="match status" value="1"/>
</dbReference>
<evidence type="ECO:0000256" key="2">
    <source>
        <dbReference type="ARBA" id="ARBA00004496"/>
    </source>
</evidence>
<comment type="similarity">
    <text evidence="4 16">Belongs to the ATP phosphoribosyltransferase family. Short subfamily.</text>
</comment>
<dbReference type="EC" id="2.4.2.17" evidence="6 16"/>
<dbReference type="InterPro" id="IPR013820">
    <property type="entry name" value="ATP_PRibTrfase_cat"/>
</dbReference>
<evidence type="ECO:0000256" key="15">
    <source>
        <dbReference type="ARBA" id="ARBA00024861"/>
    </source>
</evidence>
<comment type="catalytic activity">
    <reaction evidence="1 16">
        <text>1-(5-phospho-beta-D-ribosyl)-ATP + diphosphate = 5-phospho-alpha-D-ribose 1-diphosphate + ATP</text>
        <dbReference type="Rhea" id="RHEA:18473"/>
        <dbReference type="ChEBI" id="CHEBI:30616"/>
        <dbReference type="ChEBI" id="CHEBI:33019"/>
        <dbReference type="ChEBI" id="CHEBI:58017"/>
        <dbReference type="ChEBI" id="CHEBI:73183"/>
        <dbReference type="EC" id="2.4.2.17"/>
    </reaction>
</comment>
<evidence type="ECO:0000256" key="10">
    <source>
        <dbReference type="ARBA" id="ARBA00022676"/>
    </source>
</evidence>
<evidence type="ECO:0000256" key="6">
    <source>
        <dbReference type="ARBA" id="ARBA00011946"/>
    </source>
</evidence>
<gene>
    <name evidence="16" type="primary">hisG</name>
    <name evidence="18" type="ORF">GGQ83_002664</name>
</gene>
<dbReference type="Proteomes" id="UP000553193">
    <property type="component" value="Unassembled WGS sequence"/>
</dbReference>
<dbReference type="SUPFAM" id="SSF53850">
    <property type="entry name" value="Periplasmic binding protein-like II"/>
    <property type="match status" value="1"/>
</dbReference>
<evidence type="ECO:0000256" key="8">
    <source>
        <dbReference type="ARBA" id="ARBA00022490"/>
    </source>
</evidence>
<name>A0A840AFA1_9PROT</name>
<dbReference type="InterPro" id="IPR001348">
    <property type="entry name" value="ATP_PRibTrfase_HisG"/>
</dbReference>
<evidence type="ECO:0000256" key="5">
    <source>
        <dbReference type="ARBA" id="ARBA00011496"/>
    </source>
</evidence>
<dbReference type="FunFam" id="3.40.190.10:FF:000008">
    <property type="entry name" value="ATP phosphoribosyltransferase"/>
    <property type="match status" value="1"/>
</dbReference>
<comment type="pathway">
    <text evidence="3 16">Amino-acid biosynthesis; L-histidine biosynthesis; L-histidine from 5-phospho-alpha-D-ribose 1-diphosphate: step 1/9.</text>
</comment>
<dbReference type="InterPro" id="IPR024893">
    <property type="entry name" value="ATP_PRibTrfase_HisG_short"/>
</dbReference>
<protein>
    <recommendedName>
        <fullName evidence="7 16">ATP phosphoribosyltransferase</fullName>
        <shortName evidence="16">ATP-PRT</shortName>
        <shortName evidence="16">ATP-PRTase</shortName>
        <ecNumber evidence="6 16">2.4.2.17</ecNumber>
    </recommendedName>
</protein>
<dbReference type="NCBIfam" id="TIGR00070">
    <property type="entry name" value="hisG"/>
    <property type="match status" value="1"/>
</dbReference>
<dbReference type="GO" id="GO:0000105">
    <property type="term" value="P:L-histidine biosynthetic process"/>
    <property type="evidence" value="ECO:0007669"/>
    <property type="project" value="UniProtKB-UniRule"/>
</dbReference>
<dbReference type="RefSeq" id="WP_184384779.1">
    <property type="nucleotide sequence ID" value="NZ_JACIDJ010000004.1"/>
</dbReference>
<evidence type="ECO:0000256" key="12">
    <source>
        <dbReference type="ARBA" id="ARBA00022741"/>
    </source>
</evidence>
<comment type="domain">
    <text evidence="16">Lacks the C-terminal regulatory region which is replaced by HisZ.</text>
</comment>
<proteinExistence type="inferred from homology"/>
<keyword evidence="8 16" id="KW-0963">Cytoplasm</keyword>
<dbReference type="HAMAP" id="MF_01018">
    <property type="entry name" value="HisG_Short"/>
    <property type="match status" value="1"/>
</dbReference>
<dbReference type="PANTHER" id="PTHR21403">
    <property type="entry name" value="ATP PHOSPHORIBOSYLTRANSFERASE ATP-PRTASE"/>
    <property type="match status" value="1"/>
</dbReference>
<dbReference type="Pfam" id="PF01634">
    <property type="entry name" value="HisG"/>
    <property type="match status" value="1"/>
</dbReference>
<keyword evidence="12 16" id="KW-0547">Nucleotide-binding</keyword>
<evidence type="ECO:0000256" key="13">
    <source>
        <dbReference type="ARBA" id="ARBA00022840"/>
    </source>
</evidence>
<sequence length="230" mass="25021">MDMPMTTHFADSSTGLVLALPKGRILKELAPFLARAGIIPASDFTDEDSRRLRFPTNDAALDVVRVRPFDVATFVAHGAAHVGVCGADVLMEYDTDQIYAPLDLGIGRCRVSVAEQVATAGREDWRAWSRIAVATKYPNIARRHFAARGIQAEVVHLNGAMELAPSLGLSRVIVDLVQTGSTLKANGLVETEVIAHVTSRLIVNRTALKTRPEEITAFVDRFRAAMEQSA</sequence>
<evidence type="ECO:0000259" key="17">
    <source>
        <dbReference type="Pfam" id="PF01634"/>
    </source>
</evidence>
<comment type="subunit">
    <text evidence="5 16">Heteromultimer composed of HisG and HisZ subunits.</text>
</comment>
<evidence type="ECO:0000256" key="11">
    <source>
        <dbReference type="ARBA" id="ARBA00022679"/>
    </source>
</evidence>
<comment type="subcellular location">
    <subcellularLocation>
        <location evidence="2 16">Cytoplasm</location>
    </subcellularLocation>
</comment>
<organism evidence="18 19">
    <name type="scientific">Roseococcus suduntuyensis</name>
    <dbReference type="NCBI Taxonomy" id="455361"/>
    <lineage>
        <taxon>Bacteria</taxon>
        <taxon>Pseudomonadati</taxon>
        <taxon>Pseudomonadota</taxon>
        <taxon>Alphaproteobacteria</taxon>
        <taxon>Acetobacterales</taxon>
        <taxon>Roseomonadaceae</taxon>
        <taxon>Roseococcus</taxon>
    </lineage>
</organism>
<evidence type="ECO:0000313" key="19">
    <source>
        <dbReference type="Proteomes" id="UP000553193"/>
    </source>
</evidence>
<keyword evidence="19" id="KW-1185">Reference proteome</keyword>
<comment type="function">
    <text evidence="15 16">Catalyzes the condensation of ATP and 5-phosphoribose 1-diphosphate to form N'-(5'-phosphoribosyl)-ATP (PR-ATP). Has a crucial role in the pathway because the rate of histidine biosynthesis seems to be controlled primarily by regulation of HisG enzymatic activity.</text>
</comment>
<dbReference type="AlphaFoldDB" id="A0A840AFA1"/>
<dbReference type="UniPathway" id="UPA00031">
    <property type="reaction ID" value="UER00006"/>
</dbReference>
<accession>A0A840AFA1</accession>